<evidence type="ECO:0000256" key="1">
    <source>
        <dbReference type="SAM" id="MobiDB-lite"/>
    </source>
</evidence>
<keyword evidence="3" id="KW-1185">Reference proteome</keyword>
<gene>
    <name evidence="2" type="ORF">Tco_0824123</name>
</gene>
<proteinExistence type="predicted"/>
<comment type="caution">
    <text evidence="2">The sequence shown here is derived from an EMBL/GenBank/DDBJ whole genome shotgun (WGS) entry which is preliminary data.</text>
</comment>
<dbReference type="Proteomes" id="UP001151760">
    <property type="component" value="Unassembled WGS sequence"/>
</dbReference>
<feature type="compositionally biased region" description="Polar residues" evidence="1">
    <location>
        <begin position="133"/>
        <end position="144"/>
    </location>
</feature>
<organism evidence="2 3">
    <name type="scientific">Tanacetum coccineum</name>
    <dbReference type="NCBI Taxonomy" id="301880"/>
    <lineage>
        <taxon>Eukaryota</taxon>
        <taxon>Viridiplantae</taxon>
        <taxon>Streptophyta</taxon>
        <taxon>Embryophyta</taxon>
        <taxon>Tracheophyta</taxon>
        <taxon>Spermatophyta</taxon>
        <taxon>Magnoliopsida</taxon>
        <taxon>eudicotyledons</taxon>
        <taxon>Gunneridae</taxon>
        <taxon>Pentapetalae</taxon>
        <taxon>asterids</taxon>
        <taxon>campanulids</taxon>
        <taxon>Asterales</taxon>
        <taxon>Asteraceae</taxon>
        <taxon>Asteroideae</taxon>
        <taxon>Anthemideae</taxon>
        <taxon>Anthemidinae</taxon>
        <taxon>Tanacetum</taxon>
    </lineage>
</organism>
<sequence>MSEEPDVGRTQEPIVEDVRTQEPNVQEVRTQEPIVKEVIVEDYVSLGEDVEHEPDVDMHLFGISMDVPFENIGVTNLVLNDVLKGDGQKNTTTKEAKGRVYLHSIKSRRNLKLYKNDSVRVRARCDGNVPAFTMSQGNGPTGPNQGMEAGPNGSSGPTTRSKKNEEYRYGENLNKMKEKGDPCILMKYYTSSKRYIVYNKRTRLIVKSININSDDLKEVMASVHNSPGTALQRQQVSDYDHSGPAS</sequence>
<feature type="region of interest" description="Disordered" evidence="1">
    <location>
        <begin position="129"/>
        <end position="163"/>
    </location>
</feature>
<reference evidence="2" key="1">
    <citation type="journal article" date="2022" name="Int. J. Mol. Sci.">
        <title>Draft Genome of Tanacetum Coccineum: Genomic Comparison of Closely Related Tanacetum-Family Plants.</title>
        <authorList>
            <person name="Yamashiro T."/>
            <person name="Shiraishi A."/>
            <person name="Nakayama K."/>
            <person name="Satake H."/>
        </authorList>
    </citation>
    <scope>NUCLEOTIDE SEQUENCE</scope>
</reference>
<feature type="compositionally biased region" description="Polar residues" evidence="1">
    <location>
        <begin position="226"/>
        <end position="237"/>
    </location>
</feature>
<evidence type="ECO:0000313" key="3">
    <source>
        <dbReference type="Proteomes" id="UP001151760"/>
    </source>
</evidence>
<name>A0ABQ5API4_9ASTR</name>
<feature type="region of interest" description="Disordered" evidence="1">
    <location>
        <begin position="226"/>
        <end position="246"/>
    </location>
</feature>
<accession>A0ABQ5API4</accession>
<dbReference type="EMBL" id="BQNB010012387">
    <property type="protein sequence ID" value="GJT02954.1"/>
    <property type="molecule type" value="Genomic_DNA"/>
</dbReference>
<evidence type="ECO:0000313" key="2">
    <source>
        <dbReference type="EMBL" id="GJT02954.1"/>
    </source>
</evidence>
<protein>
    <submittedName>
        <fullName evidence="2">Uncharacterized protein</fullName>
    </submittedName>
</protein>
<reference evidence="2" key="2">
    <citation type="submission" date="2022-01" db="EMBL/GenBank/DDBJ databases">
        <authorList>
            <person name="Yamashiro T."/>
            <person name="Shiraishi A."/>
            <person name="Satake H."/>
            <person name="Nakayama K."/>
        </authorList>
    </citation>
    <scope>NUCLEOTIDE SEQUENCE</scope>
</reference>